<comment type="caution">
    <text evidence="2">The sequence shown here is derived from an EMBL/GenBank/DDBJ whole genome shotgun (WGS) entry which is preliminary data.</text>
</comment>
<feature type="region of interest" description="Disordered" evidence="1">
    <location>
        <begin position="123"/>
        <end position="173"/>
    </location>
</feature>
<dbReference type="AlphaFoldDB" id="A0A840WM61"/>
<feature type="compositionally biased region" description="Basic and acidic residues" evidence="1">
    <location>
        <begin position="130"/>
        <end position="162"/>
    </location>
</feature>
<gene>
    <name evidence="2" type="ORF">FHS89_000748</name>
</gene>
<evidence type="ECO:0000313" key="2">
    <source>
        <dbReference type="EMBL" id="MBB5514742.1"/>
    </source>
</evidence>
<evidence type="ECO:0000313" key="3">
    <source>
        <dbReference type="Proteomes" id="UP000553766"/>
    </source>
</evidence>
<dbReference type="EMBL" id="JACIJS010000002">
    <property type="protein sequence ID" value="MBB5514742.1"/>
    <property type="molecule type" value="Genomic_DNA"/>
</dbReference>
<keyword evidence="3" id="KW-1185">Reference proteome</keyword>
<accession>A0A840WM61</accession>
<organism evidence="2 3">
    <name type="scientific">Rubricella aquisinus</name>
    <dbReference type="NCBI Taxonomy" id="2028108"/>
    <lineage>
        <taxon>Bacteria</taxon>
        <taxon>Pseudomonadati</taxon>
        <taxon>Pseudomonadota</taxon>
        <taxon>Alphaproteobacteria</taxon>
        <taxon>Rhodobacterales</taxon>
        <taxon>Paracoccaceae</taxon>
        <taxon>Rubricella</taxon>
    </lineage>
</organism>
<dbReference type="Proteomes" id="UP000553766">
    <property type="component" value="Unassembled WGS sequence"/>
</dbReference>
<protein>
    <submittedName>
        <fullName evidence="2">Putative regulator of Ras-like GTPase activity (Roadblock/LC7/MglB family)</fullName>
    </submittedName>
</protein>
<name>A0A840WM61_9RHOB</name>
<dbReference type="Gene3D" id="3.30.450.30">
    <property type="entry name" value="Dynein light chain 2a, cytoplasmic"/>
    <property type="match status" value="1"/>
</dbReference>
<dbReference type="RefSeq" id="WP_184008661.1">
    <property type="nucleotide sequence ID" value="NZ_JACIJS010000002.1"/>
</dbReference>
<evidence type="ECO:0000256" key="1">
    <source>
        <dbReference type="SAM" id="MobiDB-lite"/>
    </source>
</evidence>
<feature type="compositionally biased region" description="Basic residues" evidence="1">
    <location>
        <begin position="163"/>
        <end position="173"/>
    </location>
</feature>
<reference evidence="2 3" key="1">
    <citation type="submission" date="2020-08" db="EMBL/GenBank/DDBJ databases">
        <title>Genomic Encyclopedia of Type Strains, Phase IV (KMG-IV): sequencing the most valuable type-strain genomes for metagenomic binning, comparative biology and taxonomic classification.</title>
        <authorList>
            <person name="Goeker M."/>
        </authorList>
    </citation>
    <scope>NUCLEOTIDE SEQUENCE [LARGE SCALE GENOMIC DNA]</scope>
    <source>
        <strain evidence="2 3">DSM 103377</strain>
    </source>
</reference>
<sequence>MSVLQSLQKLCDHNDKIVAAGVVSGDDAVAHADGNYEFVDFAAIADLASQMFDASELLFDGEEDFASVYVEMDVHGLFAKQLKSGALLLVVAEPVLGAGLEKLRVAIDIFAKRLEQDLAKGAPIAAPRPRATEPLRADADGRIPEPREEATPDPKPEGDAAAKPKRLYRGVEY</sequence>
<proteinExistence type="predicted"/>